<dbReference type="InterPro" id="IPR011990">
    <property type="entry name" value="TPR-like_helical_dom_sf"/>
</dbReference>
<proteinExistence type="predicted"/>
<reference evidence="4" key="2">
    <citation type="submission" date="2009-11" db="EMBL/GenBank/DDBJ databases">
        <title>The Genome Sequence of Allomyces macrogynus strain ATCC 38327.</title>
        <authorList>
            <consortium name="The Broad Institute Genome Sequencing Platform"/>
            <person name="Russ C."/>
            <person name="Cuomo C."/>
            <person name="Shea T."/>
            <person name="Young S.K."/>
            <person name="Zeng Q."/>
            <person name="Koehrsen M."/>
            <person name="Haas B."/>
            <person name="Borodovsky M."/>
            <person name="Guigo R."/>
            <person name="Alvarado L."/>
            <person name="Berlin A."/>
            <person name="Borenstein D."/>
            <person name="Chen Z."/>
            <person name="Engels R."/>
            <person name="Freedman E."/>
            <person name="Gellesch M."/>
            <person name="Goldberg J."/>
            <person name="Griggs A."/>
            <person name="Gujja S."/>
            <person name="Heiman D."/>
            <person name="Hepburn T."/>
            <person name="Howarth C."/>
            <person name="Jen D."/>
            <person name="Larson L."/>
            <person name="Lewis B."/>
            <person name="Mehta T."/>
            <person name="Park D."/>
            <person name="Pearson M."/>
            <person name="Roberts A."/>
            <person name="Saif S."/>
            <person name="Shenoy N."/>
            <person name="Sisk P."/>
            <person name="Stolte C."/>
            <person name="Sykes S."/>
            <person name="Walk T."/>
            <person name="White J."/>
            <person name="Yandava C."/>
            <person name="Burger G."/>
            <person name="Gray M.W."/>
            <person name="Holland P.W.H."/>
            <person name="King N."/>
            <person name="Lang F.B.F."/>
            <person name="Roger A.J."/>
            <person name="Ruiz-Trillo I."/>
            <person name="Lander E."/>
            <person name="Nusbaum C."/>
        </authorList>
    </citation>
    <scope>NUCLEOTIDE SEQUENCE [LARGE SCALE GENOMIC DNA]</scope>
    <source>
        <strain evidence="4">ATCC 38327</strain>
    </source>
</reference>
<dbReference type="STRING" id="578462.A0A0L0SNC0"/>
<protein>
    <submittedName>
        <fullName evidence="3">Pentatricopeptide repeat domain-containing protein</fullName>
    </submittedName>
</protein>
<keyword evidence="4" id="KW-1185">Reference proteome</keyword>
<feature type="compositionally biased region" description="Low complexity" evidence="2">
    <location>
        <begin position="1331"/>
        <end position="1345"/>
    </location>
</feature>
<name>A0A0L0SNC0_ALLM3</name>
<evidence type="ECO:0000256" key="1">
    <source>
        <dbReference type="ARBA" id="ARBA00022737"/>
    </source>
</evidence>
<organism evidence="3 4">
    <name type="scientific">Allomyces macrogynus (strain ATCC 38327)</name>
    <name type="common">Allomyces javanicus var. macrogynus</name>
    <dbReference type="NCBI Taxonomy" id="578462"/>
    <lineage>
        <taxon>Eukaryota</taxon>
        <taxon>Fungi</taxon>
        <taxon>Fungi incertae sedis</taxon>
        <taxon>Blastocladiomycota</taxon>
        <taxon>Blastocladiomycetes</taxon>
        <taxon>Blastocladiales</taxon>
        <taxon>Blastocladiaceae</taxon>
        <taxon>Allomyces</taxon>
    </lineage>
</organism>
<dbReference type="Pfam" id="PF13812">
    <property type="entry name" value="PPR_3"/>
    <property type="match status" value="1"/>
</dbReference>
<evidence type="ECO:0000313" key="4">
    <source>
        <dbReference type="Proteomes" id="UP000054350"/>
    </source>
</evidence>
<dbReference type="Gene3D" id="1.25.40.10">
    <property type="entry name" value="Tetratricopeptide repeat domain"/>
    <property type="match status" value="2"/>
</dbReference>
<gene>
    <name evidence="3" type="ORF">AMAG_08956</name>
</gene>
<feature type="compositionally biased region" description="Basic and acidic residues" evidence="2">
    <location>
        <begin position="1348"/>
        <end position="1359"/>
    </location>
</feature>
<dbReference type="VEuPathDB" id="FungiDB:AMAG_08956"/>
<dbReference type="OrthoDB" id="185373at2759"/>
<dbReference type="PANTHER" id="PTHR47942:SF63">
    <property type="entry name" value="PENTATRICOPEPTIDE REPEAT-CONTAINING PROTEIN"/>
    <property type="match status" value="1"/>
</dbReference>
<dbReference type="InterPro" id="IPR051222">
    <property type="entry name" value="PPR/CCM1_RNA-binding"/>
</dbReference>
<dbReference type="EMBL" id="GG745343">
    <property type="protein sequence ID" value="KNE63895.1"/>
    <property type="molecule type" value="Genomic_DNA"/>
</dbReference>
<dbReference type="Proteomes" id="UP000054350">
    <property type="component" value="Unassembled WGS sequence"/>
</dbReference>
<keyword evidence="1" id="KW-0677">Repeat</keyword>
<feature type="region of interest" description="Disordered" evidence="2">
    <location>
        <begin position="1268"/>
        <end position="1359"/>
    </location>
</feature>
<evidence type="ECO:0000313" key="3">
    <source>
        <dbReference type="EMBL" id="KNE63895.1"/>
    </source>
</evidence>
<dbReference type="InterPro" id="IPR002885">
    <property type="entry name" value="PPR_rpt"/>
</dbReference>
<reference evidence="3 4" key="1">
    <citation type="submission" date="2009-11" db="EMBL/GenBank/DDBJ databases">
        <title>Annotation of Allomyces macrogynus ATCC 38327.</title>
        <authorList>
            <consortium name="The Broad Institute Genome Sequencing Platform"/>
            <person name="Russ C."/>
            <person name="Cuomo C."/>
            <person name="Burger G."/>
            <person name="Gray M.W."/>
            <person name="Holland P.W.H."/>
            <person name="King N."/>
            <person name="Lang F.B.F."/>
            <person name="Roger A.J."/>
            <person name="Ruiz-Trillo I."/>
            <person name="Young S.K."/>
            <person name="Zeng Q."/>
            <person name="Gargeya S."/>
            <person name="Fitzgerald M."/>
            <person name="Haas B."/>
            <person name="Abouelleil A."/>
            <person name="Alvarado L."/>
            <person name="Arachchi H.M."/>
            <person name="Berlin A."/>
            <person name="Chapman S.B."/>
            <person name="Gearin G."/>
            <person name="Goldberg J."/>
            <person name="Griggs A."/>
            <person name="Gujja S."/>
            <person name="Hansen M."/>
            <person name="Heiman D."/>
            <person name="Howarth C."/>
            <person name="Larimer J."/>
            <person name="Lui A."/>
            <person name="MacDonald P.J.P."/>
            <person name="McCowen C."/>
            <person name="Montmayeur A."/>
            <person name="Murphy C."/>
            <person name="Neiman D."/>
            <person name="Pearson M."/>
            <person name="Priest M."/>
            <person name="Roberts A."/>
            <person name="Saif S."/>
            <person name="Shea T."/>
            <person name="Sisk P."/>
            <person name="Stolte C."/>
            <person name="Sykes S."/>
            <person name="Wortman J."/>
            <person name="Nusbaum C."/>
            <person name="Birren B."/>
        </authorList>
    </citation>
    <scope>NUCLEOTIDE SEQUENCE [LARGE SCALE GENOMIC DNA]</scope>
    <source>
        <strain evidence="3 4">ATCC 38327</strain>
    </source>
</reference>
<feature type="compositionally biased region" description="Basic and acidic residues" evidence="2">
    <location>
        <begin position="1306"/>
        <end position="1318"/>
    </location>
</feature>
<accession>A0A0L0SNC0</accession>
<sequence length="1359" mass="150572">MSSSLRGQLASVLTRRRALIHNLGRAGSATCSHASPARTVPARYVPPRRTLSSDAVASSVPTATTAMPPHATMTAADAPLARSTVTDQAAPGSNPGHDTPPTKIESLLAQLPDVLQTRDPRRIFSFYVNLHRVAAGKLPNNTYVALWDALGPRDMASCVDIYRDYLLYDRAASQSAANGVSPSFATMTTRFLDAVCKTEEHLDLADTLVFLGEVLHDRRASWDLWSVLLDRATTQYVHDEAGERWHTMGRTALMLMDQCRAAARENRFALDEETLALLTIRALGLMGNLDALNAHAGSQDLPKGFLTSSATATQWIAAFARAGDFERGRQLFVAAVQRRETPALEAAYTLMATCAYEGKVATCMDLHSAFLDVYGTTVHDGTFDLYSPLIEACRIALVKDRFKRHPTHDEYTHRINVIKVFFDARHRMRELEIPIREQSHESILTCLVFANYDDHLRYPMTLAAQALEEMLADGYIPTEYAFHTLMRGYANNKESIHSLDRAALITRYMDVMRACQVPVTATTCSILILSLMPRKALKNRRPFVIQRIKEVERDMLRWGVRHNRASLHALMRTYGAHREYSEVYRVLDAMPKNDVQRDAASYFTVFHACHDAPASAHYALQVLYPQMLRDGVAADANLYHTLLACCVTVNNDALAWQLYEDMVHRAGIEPTHSVLNYMLKMALYNKHAARAQFILDEFSLRRMYYDPTSFYHLMTYFTRIEPDEKRVQALFERMREQSKLFAQYTELNASMTATPTASAADSAVEDELDVVADPPSLRRIPASDEPNQPKSIVLPPIPRLPPLGAPEAQQPIEILVDTRLNLKALQAYIMDKQYGQAFSTYCNLLCDFHVALLHKFAMSKQYRTEVALAAAHDQLTVGHSPTLTYKVLTYPPRIVNYNPYNNATGSLYLPRDVATATWIMCNALLDLPESHVPKSMPPLRYVYLHRGLDPHPVPADRVAEQYLSMIRYRTLPVAGRHRLAVARVLFRSAIRVLRSYLGFNTILRFAWVRDLMARLHYSAVLSVHAQQLVRTDMSAPRASTTTANAVKPTAMTQWGGLPALAGNPLATAALKWTVRKPTRAAKAHAEAVLNQPIMSRDLPGSKWSTEAVRDAFALDRMSVDRLMALTAALGSGGGAAASAAETRAPAAVYPYSGGTVPPLQGIMQGQSALRELAETPWSQADIKDPTRPTGEWLTTRTRSNDVSSDAGKLASLLAPPPVPPTAAMVGDAAVEDERALEAEMAHDDDGLTELELGNLSGASISYLSKHPYSKDASKAVRRQYKNVQRDKNRAKKKKREGAEPEESAEGNERSAADARENAEEPVAPTVNWQVPSESSASAAPASSSPRTEGPRSSDATERG</sequence>
<dbReference type="PANTHER" id="PTHR47942">
    <property type="entry name" value="TETRATRICOPEPTIDE REPEAT (TPR)-LIKE SUPERFAMILY PROTEIN-RELATED"/>
    <property type="match status" value="1"/>
</dbReference>
<evidence type="ECO:0000256" key="2">
    <source>
        <dbReference type="SAM" id="MobiDB-lite"/>
    </source>
</evidence>